<comment type="caution">
    <text evidence="1">The sequence shown here is derived from an EMBL/GenBank/DDBJ whole genome shotgun (WGS) entry which is preliminary data.</text>
</comment>
<proteinExistence type="predicted"/>
<dbReference type="EMBL" id="BLAJ01000002">
    <property type="protein sequence ID" value="GES49072.1"/>
    <property type="molecule type" value="Genomic_DNA"/>
</dbReference>
<dbReference type="Proteomes" id="UP000390335">
    <property type="component" value="Unassembled WGS sequence"/>
</dbReference>
<organism evidence="1 2">
    <name type="scientific">Rhizobium dioscoreae</name>
    <dbReference type="NCBI Taxonomy" id="2653122"/>
    <lineage>
        <taxon>Bacteria</taxon>
        <taxon>Pseudomonadati</taxon>
        <taxon>Pseudomonadota</taxon>
        <taxon>Alphaproteobacteria</taxon>
        <taxon>Hyphomicrobiales</taxon>
        <taxon>Rhizobiaceae</taxon>
        <taxon>Rhizobium/Agrobacterium group</taxon>
        <taxon>Rhizobium</taxon>
    </lineage>
</organism>
<accession>A0ABQ0Z1B4</accession>
<name>A0ABQ0Z1B4_9HYPH</name>
<keyword evidence="2" id="KW-1185">Reference proteome</keyword>
<evidence type="ECO:0000313" key="1">
    <source>
        <dbReference type="EMBL" id="GES49072.1"/>
    </source>
</evidence>
<gene>
    <name evidence="1" type="ORF">RsS93_16860</name>
</gene>
<evidence type="ECO:0000313" key="2">
    <source>
        <dbReference type="Proteomes" id="UP000390335"/>
    </source>
</evidence>
<protein>
    <submittedName>
        <fullName evidence="1">Uncharacterized protein</fullName>
    </submittedName>
</protein>
<reference evidence="1 2" key="1">
    <citation type="journal article" date="2020" name="Genome Biol. Evol.">
        <title>Rhizobium dioscoreae sp. nov., a plant growth-promoting bacterium isolated from yam (Dioscorea species).</title>
        <authorList>
            <person name="Ouyabe M."/>
            <person name="Tanaka N."/>
            <person name="Shiwa Y."/>
            <person name="Fujita N."/>
            <person name="Kikuno H."/>
            <person name="Babil P."/>
            <person name="Shiwachi H."/>
        </authorList>
    </citation>
    <scope>NUCLEOTIDE SEQUENCE [LARGE SCALE GENOMIC DNA]</scope>
    <source>
        <strain evidence="1 2">S-93</strain>
    </source>
</reference>
<sequence length="92" mass="10512">MPLSITERRADFTNALKQAVFPYIDPGPDSFHQFLFTDNAPVIRDEELQQFKGLWAQPDRGAVRPVKLGTIWIETESSKIKHLLPMILNCTT</sequence>